<name>A0A1G2QEP1_9BACT</name>
<dbReference type="EMBL" id="MHTH01000006">
    <property type="protein sequence ID" value="OHA59034.1"/>
    <property type="molecule type" value="Genomic_DNA"/>
</dbReference>
<evidence type="ECO:0000313" key="1">
    <source>
        <dbReference type="EMBL" id="OHA59034.1"/>
    </source>
</evidence>
<sequence>MKKIATIVLVIVLLIVAGTLSFLIFNKQKPNNQISLTGIDSSQIRPEIKIYLDELYDSEITSIEHTTDSIEESTRRFPDNPKIFEAGRFKVVLNNDGDKKVMIFQTEEKVGHIAPVIPGKTDVGGYVEIQRNPESDNSEDIAHTTQSIENQDKLNNIADLKLNEFELDYLIRILYKKFEKPLTDEQAQNLNEIKDYALAIKFSGRDGITQYHNSLVNELKK</sequence>
<accession>A0A1G2QEP1</accession>
<evidence type="ECO:0000313" key="2">
    <source>
        <dbReference type="Proteomes" id="UP000176222"/>
    </source>
</evidence>
<dbReference type="Proteomes" id="UP000176222">
    <property type="component" value="Unassembled WGS sequence"/>
</dbReference>
<comment type="caution">
    <text evidence="1">The sequence shown here is derived from an EMBL/GenBank/DDBJ whole genome shotgun (WGS) entry which is preliminary data.</text>
</comment>
<gene>
    <name evidence="1" type="ORF">A2370_00745</name>
</gene>
<organism evidence="1 2">
    <name type="scientific">Candidatus Vogelbacteria bacterium RIFOXYB1_FULL_42_16</name>
    <dbReference type="NCBI Taxonomy" id="1802436"/>
    <lineage>
        <taxon>Bacteria</taxon>
        <taxon>Candidatus Vogeliibacteriota</taxon>
    </lineage>
</organism>
<dbReference type="STRING" id="1802436.A2370_00745"/>
<protein>
    <submittedName>
        <fullName evidence="1">Uncharacterized protein</fullName>
    </submittedName>
</protein>
<reference evidence="1 2" key="1">
    <citation type="journal article" date="2016" name="Nat. Commun.">
        <title>Thousands of microbial genomes shed light on interconnected biogeochemical processes in an aquifer system.</title>
        <authorList>
            <person name="Anantharaman K."/>
            <person name="Brown C.T."/>
            <person name="Hug L.A."/>
            <person name="Sharon I."/>
            <person name="Castelle C.J."/>
            <person name="Probst A.J."/>
            <person name="Thomas B.C."/>
            <person name="Singh A."/>
            <person name="Wilkins M.J."/>
            <person name="Karaoz U."/>
            <person name="Brodie E.L."/>
            <person name="Williams K.H."/>
            <person name="Hubbard S.S."/>
            <person name="Banfield J.F."/>
        </authorList>
    </citation>
    <scope>NUCLEOTIDE SEQUENCE [LARGE SCALE GENOMIC DNA]</scope>
</reference>
<dbReference type="AlphaFoldDB" id="A0A1G2QEP1"/>
<proteinExistence type="predicted"/>